<dbReference type="EMBL" id="FOKG01000004">
    <property type="protein sequence ID" value="SFB07286.1"/>
    <property type="molecule type" value="Genomic_DNA"/>
</dbReference>
<dbReference type="GO" id="GO:0046872">
    <property type="term" value="F:metal ion binding"/>
    <property type="evidence" value="ECO:0007669"/>
    <property type="project" value="InterPro"/>
</dbReference>
<dbReference type="STRING" id="490629.SAMN05216266_104182"/>
<dbReference type="InterPro" id="IPR024344">
    <property type="entry name" value="MDMPI_metal-binding"/>
</dbReference>
<dbReference type="NCBIfam" id="TIGR03083">
    <property type="entry name" value="maleylpyruvate isomerase family mycothiol-dependent enzyme"/>
    <property type="match status" value="1"/>
</dbReference>
<evidence type="ECO:0000313" key="2">
    <source>
        <dbReference type="EMBL" id="SFB07286.1"/>
    </source>
</evidence>
<evidence type="ECO:0000313" key="3">
    <source>
        <dbReference type="Proteomes" id="UP000243799"/>
    </source>
</evidence>
<feature type="domain" description="Mycothiol-dependent maleylpyruvate isomerase metal-binding" evidence="1">
    <location>
        <begin position="7"/>
        <end position="128"/>
    </location>
</feature>
<dbReference type="InterPro" id="IPR017520">
    <property type="entry name" value="CHP03086"/>
</dbReference>
<keyword evidence="3" id="KW-1185">Reference proteome</keyword>
<dbReference type="NCBIfam" id="TIGR03086">
    <property type="entry name" value="TIGR03086 family metal-binding protein"/>
    <property type="match status" value="1"/>
</dbReference>
<protein>
    <submittedName>
        <fullName evidence="2">TIGR03086 family protein</fullName>
    </submittedName>
</protein>
<proteinExistence type="predicted"/>
<accession>A0A1I0Y3K7</accession>
<dbReference type="Proteomes" id="UP000243799">
    <property type="component" value="Unassembled WGS sequence"/>
</dbReference>
<gene>
    <name evidence="2" type="ORF">SAMN05216266_104182</name>
</gene>
<dbReference type="RefSeq" id="WP_245788234.1">
    <property type="nucleotide sequence ID" value="NZ_FOKG01000004.1"/>
</dbReference>
<name>A0A1I0Y3K7_9PSEU</name>
<dbReference type="SUPFAM" id="SSF109854">
    <property type="entry name" value="DinB/YfiT-like putative metalloenzymes"/>
    <property type="match status" value="1"/>
</dbReference>
<dbReference type="InterPro" id="IPR034660">
    <property type="entry name" value="DinB/YfiT-like"/>
</dbReference>
<sequence>MVDFAPVAGQLKMLLNGTTDNQLSAPTPCTEYTVGDLLDHLMALTYEFRTAAEKTPGAGTKGPPEASAGNLPADWREQLPARLDALVEAWADPVAWTGETRAGGVTMPAEMMGVIALDEVAVHSWDLARATGQPFECDQGSTEALFALLSQSTDEDGKNGLFGPVAAVPADAPLFDRVLGLTGRDPAWKP</sequence>
<dbReference type="InterPro" id="IPR017517">
    <property type="entry name" value="Maleyloyr_isom"/>
</dbReference>
<dbReference type="Gene3D" id="1.20.120.450">
    <property type="entry name" value="dinb family like domain"/>
    <property type="match status" value="1"/>
</dbReference>
<organism evidence="2 3">
    <name type="scientific">Amycolatopsis marina</name>
    <dbReference type="NCBI Taxonomy" id="490629"/>
    <lineage>
        <taxon>Bacteria</taxon>
        <taxon>Bacillati</taxon>
        <taxon>Actinomycetota</taxon>
        <taxon>Actinomycetes</taxon>
        <taxon>Pseudonocardiales</taxon>
        <taxon>Pseudonocardiaceae</taxon>
        <taxon>Amycolatopsis</taxon>
    </lineage>
</organism>
<reference evidence="3" key="1">
    <citation type="submission" date="2016-10" db="EMBL/GenBank/DDBJ databases">
        <authorList>
            <person name="Varghese N."/>
            <person name="Submissions S."/>
        </authorList>
    </citation>
    <scope>NUCLEOTIDE SEQUENCE [LARGE SCALE GENOMIC DNA]</scope>
    <source>
        <strain evidence="3">CGMCC 4.3568</strain>
    </source>
</reference>
<dbReference type="AlphaFoldDB" id="A0A1I0Y3K7"/>
<evidence type="ECO:0000259" key="1">
    <source>
        <dbReference type="Pfam" id="PF11716"/>
    </source>
</evidence>
<dbReference type="Pfam" id="PF11716">
    <property type="entry name" value="MDMPI_N"/>
    <property type="match status" value="1"/>
</dbReference>